<dbReference type="InterPro" id="IPR008030">
    <property type="entry name" value="NmrA-like"/>
</dbReference>
<dbReference type="CDD" id="cd05251">
    <property type="entry name" value="NmrA_like_SDR_a"/>
    <property type="match status" value="1"/>
</dbReference>
<keyword evidence="5" id="KW-1185">Reference proteome</keyword>
<comment type="caution">
    <text evidence="4">The sequence shown here is derived from an EMBL/GenBank/DDBJ whole genome shotgun (WGS) entry which is preliminary data.</text>
</comment>
<dbReference type="InterPro" id="IPR036291">
    <property type="entry name" value="NAD(P)-bd_dom_sf"/>
</dbReference>
<evidence type="ECO:0000256" key="1">
    <source>
        <dbReference type="ARBA" id="ARBA00006328"/>
    </source>
</evidence>
<dbReference type="Gene3D" id="3.40.50.720">
    <property type="entry name" value="NAD(P)-binding Rossmann-like Domain"/>
    <property type="match status" value="1"/>
</dbReference>
<dbReference type="EMBL" id="JTCM02000141">
    <property type="protein sequence ID" value="NEU76921.1"/>
    <property type="molecule type" value="Genomic_DNA"/>
</dbReference>
<evidence type="ECO:0000256" key="2">
    <source>
        <dbReference type="ARBA" id="ARBA00022857"/>
    </source>
</evidence>
<dbReference type="Proteomes" id="UP000031549">
    <property type="component" value="Unassembled WGS sequence"/>
</dbReference>
<feature type="domain" description="NmrA-like" evidence="3">
    <location>
        <begin position="7"/>
        <end position="296"/>
    </location>
</feature>
<dbReference type="PANTHER" id="PTHR42748:SF7">
    <property type="entry name" value="NMRA LIKE REDOX SENSOR 1-RELATED"/>
    <property type="match status" value="1"/>
</dbReference>
<dbReference type="SUPFAM" id="SSF51735">
    <property type="entry name" value="NAD(P)-binding Rossmann-fold domains"/>
    <property type="match status" value="1"/>
</dbReference>
<proteinExistence type="inferred from homology"/>
<accession>A0A846HLS7</accession>
<evidence type="ECO:0000313" key="4">
    <source>
        <dbReference type="EMBL" id="NEU76921.1"/>
    </source>
</evidence>
<dbReference type="RefSeq" id="WP_052325717.1">
    <property type="nucleotide sequence ID" value="NZ_JTCM02000141.1"/>
</dbReference>
<name>A0A846HLS7_9CYAN</name>
<protein>
    <submittedName>
        <fullName evidence="4">NmrA/HSCARG family protein</fullName>
    </submittedName>
</protein>
<dbReference type="Gene3D" id="3.90.25.10">
    <property type="entry name" value="UDP-galactose 4-epimerase, domain 1"/>
    <property type="match status" value="1"/>
</dbReference>
<evidence type="ECO:0000259" key="3">
    <source>
        <dbReference type="Pfam" id="PF05368"/>
    </source>
</evidence>
<keyword evidence="2" id="KW-0521">NADP</keyword>
<dbReference type="Pfam" id="PF05368">
    <property type="entry name" value="NmrA"/>
    <property type="match status" value="1"/>
</dbReference>
<dbReference type="AlphaFoldDB" id="A0A846HLS7"/>
<dbReference type="InterPro" id="IPR051164">
    <property type="entry name" value="NmrA-like_oxidored"/>
</dbReference>
<dbReference type="PANTHER" id="PTHR42748">
    <property type="entry name" value="NITROGEN METABOLITE REPRESSION PROTEIN NMRA FAMILY MEMBER"/>
    <property type="match status" value="1"/>
</dbReference>
<comment type="similarity">
    <text evidence="1">Belongs to the NmrA-type oxidoreductase family.</text>
</comment>
<gene>
    <name evidence="4" type="ORF">PI95_031600</name>
</gene>
<evidence type="ECO:0000313" key="5">
    <source>
        <dbReference type="Proteomes" id="UP000031549"/>
    </source>
</evidence>
<organism evidence="4 5">
    <name type="scientific">Hassallia byssoidea VB512170</name>
    <dbReference type="NCBI Taxonomy" id="1304833"/>
    <lineage>
        <taxon>Bacteria</taxon>
        <taxon>Bacillati</taxon>
        <taxon>Cyanobacteriota</taxon>
        <taxon>Cyanophyceae</taxon>
        <taxon>Nostocales</taxon>
        <taxon>Tolypothrichaceae</taxon>
        <taxon>Hassallia</taxon>
    </lineage>
</organism>
<sequence>MAEQTARTILVIGATGAMGRPIVRRLLTDENNWRIRALTRNPESSHAQELLEMGANGNRVELVKGDTNDRASVATAMSGIYGVFCNTNFWQDCMVTTEREQGLQMLEAARQAGVQHFVYSSLDSCVTLSHGRIPVPHFDAKAAVEHEINWRRSDEFMRQEADGWYSRHVTVLVTLPYIENVKQFAVPERGTLSDGREGVIFRLPLADAQWSMVALDDIAFFTAYVFAHPDEWGGRTLPIGSDSLTFQEIAATLERVSGVPAEYRPMTLEEYAALGLTNVHDVINMLRFCIEYGMPRDRESLRKIHPDLMTFEQWVKKTGWRGEPGEVQKDAMTGSK</sequence>
<reference evidence="4 5" key="1">
    <citation type="journal article" date="2015" name="Genome Announc.">
        <title>Draft Genome Sequence of Cyanobacterium Hassallia byssoidea Strain VB512170, Isolated from Monuments in India.</title>
        <authorList>
            <person name="Singh D."/>
            <person name="Chandrababunaidu M.M."/>
            <person name="Panda A."/>
            <person name="Sen D."/>
            <person name="Bhattacharyya S."/>
            <person name="Adhikary S.P."/>
            <person name="Tripathy S."/>
        </authorList>
    </citation>
    <scope>NUCLEOTIDE SEQUENCE [LARGE SCALE GENOMIC DNA]</scope>
    <source>
        <strain evidence="4 5">VB512170</strain>
    </source>
</reference>